<dbReference type="InterPro" id="IPR002048">
    <property type="entry name" value="EF_hand_dom"/>
</dbReference>
<dbReference type="PROSITE" id="PS50222">
    <property type="entry name" value="EF_HAND_2"/>
    <property type="match status" value="2"/>
</dbReference>
<dbReference type="PANTHER" id="PTHR10891">
    <property type="entry name" value="EF-HAND CALCIUM-BINDING DOMAIN CONTAINING PROTEIN"/>
    <property type="match status" value="1"/>
</dbReference>
<sequence>MEKSFLSECKQSSSITFFALFNLFLIRFCRWVSSARIFLSTFFPLLQHHQRVEESLIKHIEEREEEEEEDELCREDAEIVMRSLGLSPDSESDGLQERYSSKEISSLFEEKEASLEEVKLAFDVFDENRDGFIDTTELQRVLTTLGFKEGSCLENCMVMIRSLDGNKDGRIDFNEFLKFMENSFC</sequence>
<dbReference type="SMART" id="SM00054">
    <property type="entry name" value="EFh"/>
    <property type="match status" value="2"/>
</dbReference>
<reference evidence="6" key="1">
    <citation type="submission" date="2019-12" db="EMBL/GenBank/DDBJ databases">
        <title>Genome sequencing and annotation of Brassica cretica.</title>
        <authorList>
            <person name="Studholme D.J."/>
            <person name="Sarris P.F."/>
        </authorList>
    </citation>
    <scope>NUCLEOTIDE SEQUENCE</scope>
    <source>
        <strain evidence="6">PFS-102/07</strain>
        <tissue evidence="6">Leaf</tissue>
    </source>
</reference>
<keyword evidence="3" id="KW-0677">Repeat</keyword>
<feature type="domain" description="EF-hand" evidence="5">
    <location>
        <begin position="151"/>
        <end position="185"/>
    </location>
</feature>
<dbReference type="GO" id="GO:0005509">
    <property type="term" value="F:calcium ion binding"/>
    <property type="evidence" value="ECO:0007669"/>
    <property type="project" value="InterPro"/>
</dbReference>
<dbReference type="FunFam" id="1.10.238.10:FF:000302">
    <property type="entry name" value="Probable calcium-binding protein CML46"/>
    <property type="match status" value="1"/>
</dbReference>
<evidence type="ECO:0000313" key="6">
    <source>
        <dbReference type="EMBL" id="KAF2576310.1"/>
    </source>
</evidence>
<gene>
    <name evidence="6" type="ORF">F2Q70_00000236</name>
</gene>
<accession>A0A8S9J1I9</accession>
<organism evidence="6">
    <name type="scientific">Brassica cretica</name>
    <name type="common">Mustard</name>
    <dbReference type="NCBI Taxonomy" id="69181"/>
    <lineage>
        <taxon>Eukaryota</taxon>
        <taxon>Viridiplantae</taxon>
        <taxon>Streptophyta</taxon>
        <taxon>Embryophyta</taxon>
        <taxon>Tracheophyta</taxon>
        <taxon>Spermatophyta</taxon>
        <taxon>Magnoliopsida</taxon>
        <taxon>eudicotyledons</taxon>
        <taxon>Gunneridae</taxon>
        <taxon>Pentapetalae</taxon>
        <taxon>rosids</taxon>
        <taxon>malvids</taxon>
        <taxon>Brassicales</taxon>
        <taxon>Brassicaceae</taxon>
        <taxon>Brassiceae</taxon>
        <taxon>Brassica</taxon>
    </lineage>
</organism>
<evidence type="ECO:0000256" key="1">
    <source>
        <dbReference type="ARBA" id="ARBA00003291"/>
    </source>
</evidence>
<evidence type="ECO:0000256" key="4">
    <source>
        <dbReference type="ARBA" id="ARBA00022837"/>
    </source>
</evidence>
<dbReference type="InterPro" id="IPR018247">
    <property type="entry name" value="EF_Hand_1_Ca_BS"/>
</dbReference>
<comment type="function">
    <text evidence="1">Potential calcium sensor.</text>
</comment>
<evidence type="ECO:0000259" key="5">
    <source>
        <dbReference type="PROSITE" id="PS50222"/>
    </source>
</evidence>
<feature type="domain" description="EF-hand" evidence="5">
    <location>
        <begin position="113"/>
        <end position="148"/>
    </location>
</feature>
<dbReference type="AlphaFoldDB" id="A0A8S9J1I9"/>
<comment type="caution">
    <text evidence="6">The sequence shown here is derived from an EMBL/GenBank/DDBJ whole genome shotgun (WGS) entry which is preliminary data.</text>
</comment>
<dbReference type="Pfam" id="PF13499">
    <property type="entry name" value="EF-hand_7"/>
    <property type="match status" value="1"/>
</dbReference>
<keyword evidence="2" id="KW-0479">Metal-binding</keyword>
<protein>
    <recommendedName>
        <fullName evidence="5">EF-hand domain-containing protein</fullName>
    </recommendedName>
</protein>
<evidence type="ECO:0000256" key="2">
    <source>
        <dbReference type="ARBA" id="ARBA00022723"/>
    </source>
</evidence>
<dbReference type="Gene3D" id="1.10.238.10">
    <property type="entry name" value="EF-hand"/>
    <property type="match status" value="1"/>
</dbReference>
<dbReference type="PROSITE" id="PS00303">
    <property type="entry name" value="S100_CABP"/>
    <property type="match status" value="1"/>
</dbReference>
<dbReference type="EMBL" id="QGKY02001015">
    <property type="protein sequence ID" value="KAF2576310.1"/>
    <property type="molecule type" value="Genomic_DNA"/>
</dbReference>
<name>A0A8S9J1I9_BRACR</name>
<dbReference type="InterPro" id="IPR039647">
    <property type="entry name" value="EF_hand_pair_protein_CML-like"/>
</dbReference>
<dbReference type="InterPro" id="IPR011992">
    <property type="entry name" value="EF-hand-dom_pair"/>
</dbReference>
<keyword evidence="4" id="KW-0106">Calcium</keyword>
<dbReference type="CDD" id="cd00051">
    <property type="entry name" value="EFh"/>
    <property type="match status" value="1"/>
</dbReference>
<evidence type="ECO:0000256" key="3">
    <source>
        <dbReference type="ARBA" id="ARBA00022737"/>
    </source>
</evidence>
<dbReference type="SUPFAM" id="SSF47473">
    <property type="entry name" value="EF-hand"/>
    <property type="match status" value="1"/>
</dbReference>
<proteinExistence type="predicted"/>
<dbReference type="PROSITE" id="PS00018">
    <property type="entry name" value="EF_HAND_1"/>
    <property type="match status" value="2"/>
</dbReference>
<dbReference type="InterPro" id="IPR001751">
    <property type="entry name" value="S100/CaBP7/8-like_CS"/>
</dbReference>